<evidence type="ECO:0000256" key="1">
    <source>
        <dbReference type="SAM" id="MobiDB-lite"/>
    </source>
</evidence>
<evidence type="ECO:0000313" key="2">
    <source>
        <dbReference type="EMBL" id="CAK1581498.1"/>
    </source>
</evidence>
<reference evidence="2 3" key="1">
    <citation type="submission" date="2023-11" db="EMBL/GenBank/DDBJ databases">
        <authorList>
            <person name="Hedman E."/>
            <person name="Englund M."/>
            <person name="Stromberg M."/>
            <person name="Nyberg Akerstrom W."/>
            <person name="Nylinder S."/>
            <person name="Jareborg N."/>
            <person name="Kallberg Y."/>
            <person name="Kronander E."/>
        </authorList>
    </citation>
    <scope>NUCLEOTIDE SEQUENCE [LARGE SCALE GENOMIC DNA]</scope>
</reference>
<feature type="region of interest" description="Disordered" evidence="1">
    <location>
        <begin position="127"/>
        <end position="157"/>
    </location>
</feature>
<dbReference type="EMBL" id="CAVLGL010000035">
    <property type="protein sequence ID" value="CAK1581498.1"/>
    <property type="molecule type" value="Genomic_DNA"/>
</dbReference>
<comment type="caution">
    <text evidence="2">The sequence shown here is derived from an EMBL/GenBank/DDBJ whole genome shotgun (WGS) entry which is preliminary data.</text>
</comment>
<protein>
    <submittedName>
        <fullName evidence="2">Uncharacterized protein</fullName>
    </submittedName>
</protein>
<accession>A0AAV1KEQ2</accession>
<evidence type="ECO:0000313" key="3">
    <source>
        <dbReference type="Proteomes" id="UP001314205"/>
    </source>
</evidence>
<dbReference type="AlphaFoldDB" id="A0AAV1KEQ2"/>
<organism evidence="2 3">
    <name type="scientific">Parnassius mnemosyne</name>
    <name type="common">clouded apollo</name>
    <dbReference type="NCBI Taxonomy" id="213953"/>
    <lineage>
        <taxon>Eukaryota</taxon>
        <taxon>Metazoa</taxon>
        <taxon>Ecdysozoa</taxon>
        <taxon>Arthropoda</taxon>
        <taxon>Hexapoda</taxon>
        <taxon>Insecta</taxon>
        <taxon>Pterygota</taxon>
        <taxon>Neoptera</taxon>
        <taxon>Endopterygota</taxon>
        <taxon>Lepidoptera</taxon>
        <taxon>Glossata</taxon>
        <taxon>Ditrysia</taxon>
        <taxon>Papilionoidea</taxon>
        <taxon>Papilionidae</taxon>
        <taxon>Parnassiinae</taxon>
        <taxon>Parnassini</taxon>
        <taxon>Parnassius</taxon>
        <taxon>Driopa</taxon>
    </lineage>
</organism>
<feature type="compositionally biased region" description="Low complexity" evidence="1">
    <location>
        <begin position="134"/>
        <end position="147"/>
    </location>
</feature>
<feature type="compositionally biased region" description="Basic residues" evidence="1">
    <location>
        <begin position="376"/>
        <end position="386"/>
    </location>
</feature>
<name>A0AAV1KEQ2_9NEOP</name>
<feature type="region of interest" description="Disordered" evidence="1">
    <location>
        <begin position="366"/>
        <end position="400"/>
    </location>
</feature>
<proteinExistence type="predicted"/>
<keyword evidence="3" id="KW-1185">Reference proteome</keyword>
<sequence>MPRKSIRPKVRKEMTQMKFIKARLMEITLKVDNYIYKDKPISKRQAKTYLEEISSFITRCNNDIGYLQVIEKLTKYMNFIISSETTKAKVSKATNQDKIAVLATNTGSSLSPVSSTPVNDKIQNQHNTDEISESNGNCDSNNNNTNCQEDEQNARNKTAEIEKPRPEVSTIDNLISKSLDHLQASQNILENYIHAESIDNADALETNSVFSKGECQNVNANVVSNYINKNVGNIIQDIASLKLTEKSVNNNNRQGTNEEILKTDALSKEKSALNAVTLNTTYHKIQINTHEKIDEKTKTVNTQPSQLTDVINVNVLTDGVNKKKVTFDNICNEIPTQNVTSLINMHNGVEGNGKLPSSRIKKIENGVKPSYQNPQKKARSTIKRQKKETSNCKVEKKTKRNTNRKKIITACEDKSAENSNKISLNTSSSLHPALNTINEKIEDDLSWLDQIKYVREVDAREYCTVVKGLDDNFWENETVPNCDDEEFKV</sequence>
<dbReference type="Proteomes" id="UP001314205">
    <property type="component" value="Unassembled WGS sequence"/>
</dbReference>
<gene>
    <name evidence="2" type="ORF">PARMNEM_LOCUS3156</name>
</gene>